<keyword evidence="2" id="KW-1185">Reference proteome</keyword>
<reference evidence="1" key="1">
    <citation type="journal article" date="2019" name="bioRxiv">
        <title>The Genome of the Zebra Mussel, Dreissena polymorpha: A Resource for Invasive Species Research.</title>
        <authorList>
            <person name="McCartney M.A."/>
            <person name="Auch B."/>
            <person name="Kono T."/>
            <person name="Mallez S."/>
            <person name="Zhang Y."/>
            <person name="Obille A."/>
            <person name="Becker A."/>
            <person name="Abrahante J.E."/>
            <person name="Garbe J."/>
            <person name="Badalamenti J.P."/>
            <person name="Herman A."/>
            <person name="Mangelson H."/>
            <person name="Liachko I."/>
            <person name="Sullivan S."/>
            <person name="Sone E.D."/>
            <person name="Koren S."/>
            <person name="Silverstein K.A.T."/>
            <person name="Beckman K.B."/>
            <person name="Gohl D.M."/>
        </authorList>
    </citation>
    <scope>NUCLEOTIDE SEQUENCE</scope>
    <source>
        <strain evidence="1">Duluth1</strain>
        <tissue evidence="1">Whole animal</tissue>
    </source>
</reference>
<accession>A0A9D4ILD5</accession>
<organism evidence="1 2">
    <name type="scientific">Dreissena polymorpha</name>
    <name type="common">Zebra mussel</name>
    <name type="synonym">Mytilus polymorpha</name>
    <dbReference type="NCBI Taxonomy" id="45954"/>
    <lineage>
        <taxon>Eukaryota</taxon>
        <taxon>Metazoa</taxon>
        <taxon>Spiralia</taxon>
        <taxon>Lophotrochozoa</taxon>
        <taxon>Mollusca</taxon>
        <taxon>Bivalvia</taxon>
        <taxon>Autobranchia</taxon>
        <taxon>Heteroconchia</taxon>
        <taxon>Euheterodonta</taxon>
        <taxon>Imparidentia</taxon>
        <taxon>Neoheterodontei</taxon>
        <taxon>Myida</taxon>
        <taxon>Dreissenoidea</taxon>
        <taxon>Dreissenidae</taxon>
        <taxon>Dreissena</taxon>
    </lineage>
</organism>
<comment type="caution">
    <text evidence="1">The sequence shown here is derived from an EMBL/GenBank/DDBJ whole genome shotgun (WGS) entry which is preliminary data.</text>
</comment>
<sequence>MIKPRYTNTAEVPRVRTTKYGLSSFRSGAARLWNSMPQHFRDEGNYNQFRSLVASWDGVGCACRSSRRSAFMATLEVTGRRLHPRDGFPSTLSVLSTAVPGSVPYVPHTGGLAVPPSPALFRRDLWQVRAGELSTINIGRQVRCILEKTAKPAV</sequence>
<proteinExistence type="predicted"/>
<evidence type="ECO:0000313" key="2">
    <source>
        <dbReference type="Proteomes" id="UP000828390"/>
    </source>
</evidence>
<name>A0A9D4ILD5_DREPO</name>
<dbReference type="AlphaFoldDB" id="A0A9D4ILD5"/>
<protein>
    <submittedName>
        <fullName evidence="1">Uncharacterized protein</fullName>
    </submittedName>
</protein>
<gene>
    <name evidence="1" type="ORF">DPMN_178396</name>
</gene>
<evidence type="ECO:0000313" key="1">
    <source>
        <dbReference type="EMBL" id="KAH3776962.1"/>
    </source>
</evidence>
<reference evidence="1" key="2">
    <citation type="submission" date="2020-11" db="EMBL/GenBank/DDBJ databases">
        <authorList>
            <person name="McCartney M.A."/>
            <person name="Auch B."/>
            <person name="Kono T."/>
            <person name="Mallez S."/>
            <person name="Becker A."/>
            <person name="Gohl D.M."/>
            <person name="Silverstein K.A.T."/>
            <person name="Koren S."/>
            <person name="Bechman K.B."/>
            <person name="Herman A."/>
            <person name="Abrahante J.E."/>
            <person name="Garbe J."/>
        </authorList>
    </citation>
    <scope>NUCLEOTIDE SEQUENCE</scope>
    <source>
        <strain evidence="1">Duluth1</strain>
        <tissue evidence="1">Whole animal</tissue>
    </source>
</reference>
<dbReference type="EMBL" id="JAIWYP010000009">
    <property type="protein sequence ID" value="KAH3776962.1"/>
    <property type="molecule type" value="Genomic_DNA"/>
</dbReference>
<dbReference type="Proteomes" id="UP000828390">
    <property type="component" value="Unassembled WGS sequence"/>
</dbReference>